<accession>A0A6A7Y534</accession>
<keyword evidence="2" id="KW-0813">Transport</keyword>
<organism evidence="6 7">
    <name type="scientific">Segnochrobactrum spirostomi</name>
    <dbReference type="NCBI Taxonomy" id="2608987"/>
    <lineage>
        <taxon>Bacteria</taxon>
        <taxon>Pseudomonadati</taxon>
        <taxon>Pseudomonadota</taxon>
        <taxon>Alphaproteobacteria</taxon>
        <taxon>Hyphomicrobiales</taxon>
        <taxon>Segnochrobactraceae</taxon>
        <taxon>Segnochrobactrum</taxon>
    </lineage>
</organism>
<comment type="similarity">
    <text evidence="1">Belongs to the ABC transporter superfamily.</text>
</comment>
<comment type="caution">
    <text evidence="6">The sequence shown here is derived from an EMBL/GenBank/DDBJ whole genome shotgun (WGS) entry which is preliminary data.</text>
</comment>
<proteinExistence type="inferred from homology"/>
<dbReference type="PANTHER" id="PTHR42788:SF13">
    <property type="entry name" value="ALIPHATIC SULFONATES IMPORT ATP-BINDING PROTEIN SSUB"/>
    <property type="match status" value="1"/>
</dbReference>
<name>A0A6A7Y534_9HYPH</name>
<evidence type="ECO:0000256" key="2">
    <source>
        <dbReference type="ARBA" id="ARBA00022448"/>
    </source>
</evidence>
<dbReference type="InterPro" id="IPR017871">
    <property type="entry name" value="ABC_transporter-like_CS"/>
</dbReference>
<feature type="domain" description="ABC transporter" evidence="5">
    <location>
        <begin position="7"/>
        <end position="240"/>
    </location>
</feature>
<evidence type="ECO:0000313" key="7">
    <source>
        <dbReference type="Proteomes" id="UP000332515"/>
    </source>
</evidence>
<dbReference type="InterPro" id="IPR027417">
    <property type="entry name" value="P-loop_NTPase"/>
</dbReference>
<dbReference type="EMBL" id="VWNA01000001">
    <property type="protein sequence ID" value="MQT14280.1"/>
    <property type="molecule type" value="Genomic_DNA"/>
</dbReference>
<dbReference type="PANTHER" id="PTHR42788">
    <property type="entry name" value="TAURINE IMPORT ATP-BINDING PROTEIN-RELATED"/>
    <property type="match status" value="1"/>
</dbReference>
<evidence type="ECO:0000259" key="5">
    <source>
        <dbReference type="PROSITE" id="PS50893"/>
    </source>
</evidence>
<dbReference type="GO" id="GO:0005524">
    <property type="term" value="F:ATP binding"/>
    <property type="evidence" value="ECO:0007669"/>
    <property type="project" value="UniProtKB-KW"/>
</dbReference>
<sequence length="260" mass="27693">MGEALDLVLGDVEKSFTVGGRAFQALGGVSLACPPRSFTALIGPSGCGKSTILRLALGLETADRGRVAIGGRPVAEAVKAGHTGVAFQDSALLPWRSVTDNIALPLDVLGRPRGPHLGRIGELIDLVGLGGFAAARPSELSGGMRQRVAIARALVTEPSLLLLDEPFGALDQILRRQMNLELQRIWLASRATTLLVTHGIDEAVFLADRVVVMASRPGRIAATFDVPFERPRRPELLTDPRFHALEDAIGERLYAGMEPA</sequence>
<reference evidence="6 7" key="1">
    <citation type="submission" date="2019-09" db="EMBL/GenBank/DDBJ databases">
        <title>Segnochrobactrum spirostomi gen. nov., sp. nov., isolated from the ciliate Spirostomum cf. yagiui and description of a novel family, Segnochrobactraceae fam. nov. within the order Rhizobiales of the class Alphaproteobacteria.</title>
        <authorList>
            <person name="Akter S."/>
            <person name="Shazib S.U.A."/>
            <person name="Shin M.K."/>
        </authorList>
    </citation>
    <scope>NUCLEOTIDE SEQUENCE [LARGE SCALE GENOMIC DNA]</scope>
    <source>
        <strain evidence="6 7">Sp-1</strain>
    </source>
</reference>
<dbReference type="CDD" id="cd03293">
    <property type="entry name" value="ABC_NrtD_SsuB_transporters"/>
    <property type="match status" value="1"/>
</dbReference>
<dbReference type="Proteomes" id="UP000332515">
    <property type="component" value="Unassembled WGS sequence"/>
</dbReference>
<dbReference type="InterPro" id="IPR003439">
    <property type="entry name" value="ABC_transporter-like_ATP-bd"/>
</dbReference>
<keyword evidence="3" id="KW-0547">Nucleotide-binding</keyword>
<dbReference type="Gene3D" id="3.40.50.300">
    <property type="entry name" value="P-loop containing nucleotide triphosphate hydrolases"/>
    <property type="match status" value="1"/>
</dbReference>
<dbReference type="SMART" id="SM00382">
    <property type="entry name" value="AAA"/>
    <property type="match status" value="1"/>
</dbReference>
<evidence type="ECO:0000256" key="3">
    <source>
        <dbReference type="ARBA" id="ARBA00022741"/>
    </source>
</evidence>
<dbReference type="AlphaFoldDB" id="A0A6A7Y534"/>
<dbReference type="PROSITE" id="PS00211">
    <property type="entry name" value="ABC_TRANSPORTER_1"/>
    <property type="match status" value="1"/>
</dbReference>
<dbReference type="Pfam" id="PF00005">
    <property type="entry name" value="ABC_tran"/>
    <property type="match status" value="1"/>
</dbReference>
<protein>
    <submittedName>
        <fullName evidence="6">ABC transporter ATP-binding protein</fullName>
    </submittedName>
</protein>
<evidence type="ECO:0000313" key="6">
    <source>
        <dbReference type="EMBL" id="MQT14280.1"/>
    </source>
</evidence>
<dbReference type="InterPro" id="IPR003593">
    <property type="entry name" value="AAA+_ATPase"/>
</dbReference>
<gene>
    <name evidence="6" type="ORF">F0357_16835</name>
</gene>
<dbReference type="SUPFAM" id="SSF52540">
    <property type="entry name" value="P-loop containing nucleoside triphosphate hydrolases"/>
    <property type="match status" value="1"/>
</dbReference>
<keyword evidence="4 6" id="KW-0067">ATP-binding</keyword>
<evidence type="ECO:0000256" key="4">
    <source>
        <dbReference type="ARBA" id="ARBA00022840"/>
    </source>
</evidence>
<dbReference type="GO" id="GO:0016887">
    <property type="term" value="F:ATP hydrolysis activity"/>
    <property type="evidence" value="ECO:0007669"/>
    <property type="project" value="InterPro"/>
</dbReference>
<dbReference type="RefSeq" id="WP_153484697.1">
    <property type="nucleotide sequence ID" value="NZ_VWNA01000001.1"/>
</dbReference>
<dbReference type="InterPro" id="IPR050166">
    <property type="entry name" value="ABC_transporter_ATP-bind"/>
</dbReference>
<dbReference type="PROSITE" id="PS50893">
    <property type="entry name" value="ABC_TRANSPORTER_2"/>
    <property type="match status" value="1"/>
</dbReference>
<keyword evidence="7" id="KW-1185">Reference proteome</keyword>
<evidence type="ECO:0000256" key="1">
    <source>
        <dbReference type="ARBA" id="ARBA00005417"/>
    </source>
</evidence>